<evidence type="ECO:0000256" key="5">
    <source>
        <dbReference type="SAM" id="SignalP"/>
    </source>
</evidence>
<evidence type="ECO:0000313" key="7">
    <source>
        <dbReference type="EMBL" id="GGL50881.1"/>
    </source>
</evidence>
<evidence type="ECO:0000256" key="4">
    <source>
        <dbReference type="SAM" id="MobiDB-lite"/>
    </source>
</evidence>
<dbReference type="Gene3D" id="3.10.105.10">
    <property type="entry name" value="Dipeptide-binding Protein, Domain 3"/>
    <property type="match status" value="1"/>
</dbReference>
<feature type="chain" id="PRO_5037229072" description="Solute-binding protein family 5 domain-containing protein" evidence="5">
    <location>
        <begin position="36"/>
        <end position="649"/>
    </location>
</feature>
<evidence type="ECO:0000256" key="2">
    <source>
        <dbReference type="ARBA" id="ARBA00022448"/>
    </source>
</evidence>
<feature type="domain" description="Solute-binding protein family 5" evidence="6">
    <location>
        <begin position="115"/>
        <end position="522"/>
    </location>
</feature>
<evidence type="ECO:0000256" key="3">
    <source>
        <dbReference type="ARBA" id="ARBA00022729"/>
    </source>
</evidence>
<comment type="caution">
    <text evidence="7">The sequence shown here is derived from an EMBL/GenBank/DDBJ whole genome shotgun (WGS) entry which is preliminary data.</text>
</comment>
<gene>
    <name evidence="7" type="ORF">GCM10011575_06460</name>
</gene>
<protein>
    <recommendedName>
        <fullName evidence="6">Solute-binding protein family 5 domain-containing protein</fullName>
    </recommendedName>
</protein>
<dbReference type="Proteomes" id="UP000613840">
    <property type="component" value="Unassembled WGS sequence"/>
</dbReference>
<dbReference type="AlphaFoldDB" id="A0A917S1L8"/>
<dbReference type="GO" id="GO:1904680">
    <property type="term" value="F:peptide transmembrane transporter activity"/>
    <property type="evidence" value="ECO:0007669"/>
    <property type="project" value="TreeGrafter"/>
</dbReference>
<keyword evidence="3 5" id="KW-0732">Signal</keyword>
<proteinExistence type="inferred from homology"/>
<keyword evidence="8" id="KW-1185">Reference proteome</keyword>
<feature type="region of interest" description="Disordered" evidence="4">
    <location>
        <begin position="41"/>
        <end position="62"/>
    </location>
</feature>
<dbReference type="InterPro" id="IPR000914">
    <property type="entry name" value="SBP_5_dom"/>
</dbReference>
<evidence type="ECO:0000256" key="1">
    <source>
        <dbReference type="ARBA" id="ARBA00005695"/>
    </source>
</evidence>
<dbReference type="Pfam" id="PF00496">
    <property type="entry name" value="SBP_bac_5"/>
    <property type="match status" value="1"/>
</dbReference>
<reference evidence="7" key="1">
    <citation type="journal article" date="2014" name="Int. J. Syst. Evol. Microbiol.">
        <title>Complete genome sequence of Corynebacterium casei LMG S-19264T (=DSM 44701T), isolated from a smear-ripened cheese.</title>
        <authorList>
            <consortium name="US DOE Joint Genome Institute (JGI-PGF)"/>
            <person name="Walter F."/>
            <person name="Albersmeier A."/>
            <person name="Kalinowski J."/>
            <person name="Ruckert C."/>
        </authorList>
    </citation>
    <scope>NUCLEOTIDE SEQUENCE</scope>
    <source>
        <strain evidence="7">CGMCC 4.7306</strain>
    </source>
</reference>
<organism evidence="7 8">
    <name type="scientific">Microlunatus endophyticus</name>
    <dbReference type="NCBI Taxonomy" id="1716077"/>
    <lineage>
        <taxon>Bacteria</taxon>
        <taxon>Bacillati</taxon>
        <taxon>Actinomycetota</taxon>
        <taxon>Actinomycetes</taxon>
        <taxon>Propionibacteriales</taxon>
        <taxon>Propionibacteriaceae</taxon>
        <taxon>Microlunatus</taxon>
    </lineage>
</organism>
<evidence type="ECO:0000259" key="6">
    <source>
        <dbReference type="Pfam" id="PF00496"/>
    </source>
</evidence>
<accession>A0A917S1L8</accession>
<comment type="similarity">
    <text evidence="1">Belongs to the bacterial solute-binding protein 5 family.</text>
</comment>
<keyword evidence="2" id="KW-0813">Transport</keyword>
<evidence type="ECO:0000313" key="8">
    <source>
        <dbReference type="Proteomes" id="UP000613840"/>
    </source>
</evidence>
<dbReference type="SUPFAM" id="SSF53850">
    <property type="entry name" value="Periplasmic binding protein-like II"/>
    <property type="match status" value="1"/>
</dbReference>
<dbReference type="InterPro" id="IPR039424">
    <property type="entry name" value="SBP_5"/>
</dbReference>
<name>A0A917S1L8_9ACTN</name>
<dbReference type="EMBL" id="BMMZ01000001">
    <property type="protein sequence ID" value="GGL50881.1"/>
    <property type="molecule type" value="Genomic_DNA"/>
</dbReference>
<dbReference type="PANTHER" id="PTHR30290:SF9">
    <property type="entry name" value="OLIGOPEPTIDE-BINDING PROTEIN APPA"/>
    <property type="match status" value="1"/>
</dbReference>
<reference evidence="7" key="2">
    <citation type="submission" date="2020-09" db="EMBL/GenBank/DDBJ databases">
        <authorList>
            <person name="Sun Q."/>
            <person name="Zhou Y."/>
        </authorList>
    </citation>
    <scope>NUCLEOTIDE SEQUENCE</scope>
    <source>
        <strain evidence="7">CGMCC 4.7306</strain>
    </source>
</reference>
<feature type="signal peptide" evidence="5">
    <location>
        <begin position="1"/>
        <end position="35"/>
    </location>
</feature>
<dbReference type="Gene3D" id="3.40.190.10">
    <property type="entry name" value="Periplasmic binding protein-like II"/>
    <property type="match status" value="1"/>
</dbReference>
<feature type="compositionally biased region" description="Gly residues" evidence="4">
    <location>
        <begin position="41"/>
        <end position="54"/>
    </location>
</feature>
<sequence length="649" mass="71126">MMWKVPDHLPVRATGRRLRLLLVALCSLLLITAAACTGGSSTNGGSGNSGGGSNNGNINADTANPSTTAFRWGTRAWASSISYNPYSPTPVPEYNFSLLNLAVVSDWDRPGDNPYYPELAQSWDVGAHSITFHLQPKATWQDNTPLTSKDVVTSFRVAGIDYNSVWAAITKISAPDDHTVTVDLQSWAVPQNDLLHLLQIVIVPDKEYGQFVPSDVNRTLLAYWKDYNILKPTTASIAKASGSAAGKVMTANSGKLVKYNPKKLNGDGPYTLQSANVSGVLYKKWNGFWDAAKITAPYIQVTPMDTSTEYGAISSGNIEFESDNQFTDPQVTTLNRQGSNAHYTFLPSPVQQVGLVVNFNHYPFNLLPVRQALEYVIDRHDLVKRDAGGQIVQDPAEETPDGINYSEAKQFLTADQFAKLNHYPVDKAKATTLLQGAGFTLQKGKWMTPKGQPFSFTISEQAGIPQFDEDGLIIAGYLKQFGIDVKVEDVDPATYTTKQQAGDFAASQTWMDWGQGAPMADWAASFGQASTPAWNYPISYSGKGPCNCAIGIGPEADVPGLGHVNIASELNREANQADPSTWSKYTWAWAQWFNQNLPFLPLYNNAFHEASSQTRYTNFPPDSQKWLWTGLSGAAQPVEWMQAGYLKLK</sequence>
<dbReference type="GO" id="GO:0015833">
    <property type="term" value="P:peptide transport"/>
    <property type="evidence" value="ECO:0007669"/>
    <property type="project" value="TreeGrafter"/>
</dbReference>
<dbReference type="PANTHER" id="PTHR30290">
    <property type="entry name" value="PERIPLASMIC BINDING COMPONENT OF ABC TRANSPORTER"/>
    <property type="match status" value="1"/>
</dbReference>